<dbReference type="EMBL" id="JAVRHV010000001">
    <property type="protein sequence ID" value="MDT0552135.1"/>
    <property type="molecule type" value="Genomic_DNA"/>
</dbReference>
<comment type="caution">
    <text evidence="1">The sequence shown here is derived from an EMBL/GenBank/DDBJ whole genome shotgun (WGS) entry which is preliminary data.</text>
</comment>
<dbReference type="RefSeq" id="WP_311591968.1">
    <property type="nucleotide sequence ID" value="NZ_JAVRHV010000001.1"/>
</dbReference>
<evidence type="ECO:0000313" key="2">
    <source>
        <dbReference type="Proteomes" id="UP001252186"/>
    </source>
</evidence>
<reference evidence="1 2" key="1">
    <citation type="submission" date="2023-09" db="EMBL/GenBank/DDBJ databases">
        <authorList>
            <person name="Rey-Velasco X."/>
        </authorList>
    </citation>
    <scope>NUCLEOTIDE SEQUENCE [LARGE SCALE GENOMIC DNA]</scope>
    <source>
        <strain evidence="1 2">P050</strain>
    </source>
</reference>
<dbReference type="InterPro" id="IPR012341">
    <property type="entry name" value="6hp_glycosidase-like_sf"/>
</dbReference>
<keyword evidence="2" id="KW-1185">Reference proteome</keyword>
<dbReference type="Gene3D" id="1.50.10.10">
    <property type="match status" value="1"/>
</dbReference>
<accession>A0ABU2Y2X0</accession>
<dbReference type="Proteomes" id="UP001252186">
    <property type="component" value="Unassembled WGS sequence"/>
</dbReference>
<gene>
    <name evidence="1" type="ORF">RM519_02645</name>
</gene>
<name>A0ABU2Y2X0_9FLAO</name>
<proteinExistence type="predicted"/>
<organism evidence="1 2">
    <name type="scientific">Urechidicola vernalis</name>
    <dbReference type="NCBI Taxonomy" id="3075600"/>
    <lineage>
        <taxon>Bacteria</taxon>
        <taxon>Pseudomonadati</taxon>
        <taxon>Bacteroidota</taxon>
        <taxon>Flavobacteriia</taxon>
        <taxon>Flavobacteriales</taxon>
        <taxon>Flavobacteriaceae</taxon>
        <taxon>Urechidicola</taxon>
    </lineage>
</organism>
<dbReference type="InterPro" id="IPR008928">
    <property type="entry name" value="6-hairpin_glycosidase_sf"/>
</dbReference>
<sequence>MLASIYRKGLLIVFLIVSMAVYTQDSKDFELTLKSSNKDLEVVFNWAKEKAAFYVQTGKTGPIEVWENGEATDTVAYIPSYWAGYPGRTAYYSRDFCHQIEGAYFLGLHDENFSMLKTFAASANAKQKWFPAWALNFDGSIYKLDFKTVDNFVREVPATFELVEKAYQLYLWTRDTRYLNDPILWNYYTKSVTDFITIHDKKLPNGVAEGTGKGIFAGAASFNEQRDLPLIEAGDAIASQYQAFVAYAEMAKLRGELQLYQEFIKKAEELKFYFNTDWGVKNSKSYNRGYLVDGTNADGWGKENSWFMPMKEITDANSPRTKEYLAYINERLESKDDIPENIEALSYIPELYFKHHQNELGYKWMLHIMNNLKQEHTYQKATGRNGDYPEVSYVLIRNLIVDMLGITPLPQQNTITTLSHLPKSVNNLGVSNLSLGNSVVNISHIGQKKSTIKHLSGLNPLTCEVQFYGNHKVLMVNDKTVNTKQRVHNGKALSLVEITLKPSETVIVSVPTK</sequence>
<dbReference type="SUPFAM" id="SSF48208">
    <property type="entry name" value="Six-hairpin glycosidases"/>
    <property type="match status" value="1"/>
</dbReference>
<evidence type="ECO:0008006" key="3">
    <source>
        <dbReference type="Google" id="ProtNLM"/>
    </source>
</evidence>
<protein>
    <recommendedName>
        <fullName evidence="3">Alpha-L-rhamnosidase six-hairpin glycosidase domain-containing protein</fullName>
    </recommendedName>
</protein>
<evidence type="ECO:0000313" key="1">
    <source>
        <dbReference type="EMBL" id="MDT0552135.1"/>
    </source>
</evidence>